<dbReference type="Gene3D" id="2.60.40.10">
    <property type="entry name" value="Immunoglobulins"/>
    <property type="match status" value="1"/>
</dbReference>
<evidence type="ECO:0000313" key="5">
    <source>
        <dbReference type="Proteomes" id="UP001174934"/>
    </source>
</evidence>
<dbReference type="GO" id="GO:0007165">
    <property type="term" value="P:signal transduction"/>
    <property type="evidence" value="ECO:0007669"/>
    <property type="project" value="TreeGrafter"/>
</dbReference>
<dbReference type="InterPro" id="IPR014756">
    <property type="entry name" value="Ig_E-set"/>
</dbReference>
<dbReference type="AlphaFoldDB" id="A0AA39WGN6"/>
<name>A0AA39WGN6_9PEZI</name>
<dbReference type="SUPFAM" id="SSF81296">
    <property type="entry name" value="E set domains"/>
    <property type="match status" value="1"/>
</dbReference>
<dbReference type="InterPro" id="IPR032640">
    <property type="entry name" value="AMPK1_CBM"/>
</dbReference>
<feature type="region of interest" description="Disordered" evidence="2">
    <location>
        <begin position="149"/>
        <end position="223"/>
    </location>
</feature>
<protein>
    <recommendedName>
        <fullName evidence="3">AMP-activated protein kinase glycogen-binding domain-containing protein</fullName>
    </recommendedName>
</protein>
<dbReference type="InterPro" id="IPR050827">
    <property type="entry name" value="CRP1_MDG1_kinase"/>
</dbReference>
<reference evidence="4" key="1">
    <citation type="submission" date="2023-06" db="EMBL/GenBank/DDBJ databases">
        <title>Genome-scale phylogeny and comparative genomics of the fungal order Sordariales.</title>
        <authorList>
            <consortium name="Lawrence Berkeley National Laboratory"/>
            <person name="Hensen N."/>
            <person name="Bonometti L."/>
            <person name="Westerberg I."/>
            <person name="Brannstrom I.O."/>
            <person name="Guillou S."/>
            <person name="Cros-Aarteil S."/>
            <person name="Calhoun S."/>
            <person name="Haridas S."/>
            <person name="Kuo A."/>
            <person name="Mondo S."/>
            <person name="Pangilinan J."/>
            <person name="Riley R."/>
            <person name="LaButti K."/>
            <person name="Andreopoulos B."/>
            <person name="Lipzen A."/>
            <person name="Chen C."/>
            <person name="Yanf M."/>
            <person name="Daum C."/>
            <person name="Ng V."/>
            <person name="Clum A."/>
            <person name="Steindorff A."/>
            <person name="Ohm R."/>
            <person name="Martin F."/>
            <person name="Silar P."/>
            <person name="Natvig D."/>
            <person name="Lalanne C."/>
            <person name="Gautier V."/>
            <person name="Ament-velasquez S.L."/>
            <person name="Kruys A."/>
            <person name="Hutchinson M.I."/>
            <person name="Powell A.J."/>
            <person name="Barry K."/>
            <person name="Miller A.N."/>
            <person name="Grigoriev I.V."/>
            <person name="Debuchy R."/>
            <person name="Gladieux P."/>
            <person name="Thoren M.H."/>
            <person name="Johannesson H."/>
        </authorList>
    </citation>
    <scope>NUCLEOTIDE SEQUENCE</scope>
    <source>
        <strain evidence="4">SMH3391-2</strain>
    </source>
</reference>
<organism evidence="4 5">
    <name type="scientific">Bombardia bombarda</name>
    <dbReference type="NCBI Taxonomy" id="252184"/>
    <lineage>
        <taxon>Eukaryota</taxon>
        <taxon>Fungi</taxon>
        <taxon>Dikarya</taxon>
        <taxon>Ascomycota</taxon>
        <taxon>Pezizomycotina</taxon>
        <taxon>Sordariomycetes</taxon>
        <taxon>Sordariomycetidae</taxon>
        <taxon>Sordariales</taxon>
        <taxon>Lasiosphaeriaceae</taxon>
        <taxon>Bombardia</taxon>
    </lineage>
</organism>
<dbReference type="PANTHER" id="PTHR10343">
    <property type="entry name" value="5'-AMP-ACTIVATED PROTEIN KINASE , BETA SUBUNIT"/>
    <property type="match status" value="1"/>
</dbReference>
<dbReference type="EMBL" id="JAULSR010000007">
    <property type="protein sequence ID" value="KAK0615042.1"/>
    <property type="molecule type" value="Genomic_DNA"/>
</dbReference>
<evidence type="ECO:0000256" key="1">
    <source>
        <dbReference type="ARBA" id="ARBA00038216"/>
    </source>
</evidence>
<proteinExistence type="inferred from homology"/>
<keyword evidence="5" id="KW-1185">Reference proteome</keyword>
<comment type="caution">
    <text evidence="4">The sequence shown here is derived from an EMBL/GenBank/DDBJ whole genome shotgun (WGS) entry which is preliminary data.</text>
</comment>
<dbReference type="GO" id="GO:0005634">
    <property type="term" value="C:nucleus"/>
    <property type="evidence" value="ECO:0007669"/>
    <property type="project" value="TreeGrafter"/>
</dbReference>
<dbReference type="Pfam" id="PF16561">
    <property type="entry name" value="AMPK1_CBM"/>
    <property type="match status" value="1"/>
</dbReference>
<dbReference type="GO" id="GO:0005737">
    <property type="term" value="C:cytoplasm"/>
    <property type="evidence" value="ECO:0007669"/>
    <property type="project" value="TreeGrafter"/>
</dbReference>
<gene>
    <name evidence="4" type="ORF">B0T17DRAFT_376149</name>
</gene>
<evidence type="ECO:0000313" key="4">
    <source>
        <dbReference type="EMBL" id="KAK0615042.1"/>
    </source>
</evidence>
<feature type="domain" description="AMP-activated protein kinase glycogen-binding" evidence="3">
    <location>
        <begin position="5"/>
        <end position="49"/>
    </location>
</feature>
<dbReference type="GO" id="GO:0031588">
    <property type="term" value="C:nucleotide-activated protein kinase complex"/>
    <property type="evidence" value="ECO:0007669"/>
    <property type="project" value="TreeGrafter"/>
</dbReference>
<accession>A0AA39WGN6</accession>
<dbReference type="PANTHER" id="PTHR10343:SF81">
    <property type="entry name" value="CRUCIFORM DNA-RECOGNIZING PROTEIN 1-RELATED"/>
    <property type="match status" value="1"/>
</dbReference>
<comment type="similarity">
    <text evidence="1">Belongs to the CRP1/MDG1 family.</text>
</comment>
<sequence length="223" mass="24508">MGTFTFKWPHDAQVVYVTGTFDNWSKSEELVKVGDSWEKTVTLPDASGKIYYKVSPCFSVCVCFSLCLVCQCVCLGHSHRPHCLVGSTNNARDHTSQTRRNAQTHLSVAETSRMRNQCAAHATPSHSSGAAPFCSGFLCLRHRMRWDGMGKPGSSEEASEALVVVSPPRGRPRGSRAAWEPRSPDGALSPAAGRKRANPNPRGAPRSPSVIHCFPQMRRRQTQ</sequence>
<dbReference type="GO" id="GO:0019901">
    <property type="term" value="F:protein kinase binding"/>
    <property type="evidence" value="ECO:0007669"/>
    <property type="project" value="TreeGrafter"/>
</dbReference>
<dbReference type="CDD" id="cd02859">
    <property type="entry name" value="E_set_AMPKbeta_like_N"/>
    <property type="match status" value="1"/>
</dbReference>
<evidence type="ECO:0000256" key="2">
    <source>
        <dbReference type="SAM" id="MobiDB-lite"/>
    </source>
</evidence>
<evidence type="ECO:0000259" key="3">
    <source>
        <dbReference type="Pfam" id="PF16561"/>
    </source>
</evidence>
<dbReference type="InterPro" id="IPR013783">
    <property type="entry name" value="Ig-like_fold"/>
</dbReference>
<dbReference type="Proteomes" id="UP001174934">
    <property type="component" value="Unassembled WGS sequence"/>
</dbReference>